<evidence type="ECO:0000256" key="3">
    <source>
        <dbReference type="ARBA" id="ARBA00060902"/>
    </source>
</evidence>
<dbReference type="SMART" id="SM00700">
    <property type="entry name" value="JHBP"/>
    <property type="match status" value="1"/>
</dbReference>
<dbReference type="KEGG" id="clec:106663950"/>
<dbReference type="Gene3D" id="3.15.10.30">
    <property type="entry name" value="Haemolymph juvenile hormone binding protein"/>
    <property type="match status" value="1"/>
</dbReference>
<dbReference type="PANTHER" id="PTHR11008">
    <property type="entry name" value="PROTEIN TAKEOUT-LIKE PROTEIN"/>
    <property type="match status" value="1"/>
</dbReference>
<accession>A0A8I6RM77</accession>
<feature type="signal peptide" evidence="4">
    <location>
        <begin position="1"/>
        <end position="16"/>
    </location>
</feature>
<dbReference type="Proteomes" id="UP000494040">
    <property type="component" value="Unassembled WGS sequence"/>
</dbReference>
<evidence type="ECO:0000313" key="6">
    <source>
        <dbReference type="Proteomes" id="UP000494040"/>
    </source>
</evidence>
<evidence type="ECO:0000313" key="5">
    <source>
        <dbReference type="EnsemblMetazoa" id="XP_014244700.1"/>
    </source>
</evidence>
<evidence type="ECO:0000256" key="4">
    <source>
        <dbReference type="SAM" id="SignalP"/>
    </source>
</evidence>
<keyword evidence="1 4" id="KW-0732">Signal</keyword>
<dbReference type="RefSeq" id="XP_014244700.1">
    <property type="nucleotide sequence ID" value="XM_014389214.2"/>
</dbReference>
<dbReference type="GO" id="GO:0005615">
    <property type="term" value="C:extracellular space"/>
    <property type="evidence" value="ECO:0007669"/>
    <property type="project" value="TreeGrafter"/>
</dbReference>
<keyword evidence="2" id="KW-0090">Biological rhythms</keyword>
<name>A0A8I6RM77_CIMLE</name>
<dbReference type="Pfam" id="PF06585">
    <property type="entry name" value="JHBP"/>
    <property type="match status" value="1"/>
</dbReference>
<dbReference type="FunFam" id="3.15.10.30:FF:000001">
    <property type="entry name" value="Takeout-like protein 1"/>
    <property type="match status" value="1"/>
</dbReference>
<evidence type="ECO:0000256" key="1">
    <source>
        <dbReference type="ARBA" id="ARBA00022729"/>
    </source>
</evidence>
<feature type="chain" id="PRO_5035164633" description="Takeout" evidence="4">
    <location>
        <begin position="17"/>
        <end position="247"/>
    </location>
</feature>
<evidence type="ECO:0008006" key="7">
    <source>
        <dbReference type="Google" id="ProtNLM"/>
    </source>
</evidence>
<dbReference type="InterPro" id="IPR038606">
    <property type="entry name" value="To_sf"/>
</dbReference>
<keyword evidence="6" id="KW-1185">Reference proteome</keyword>
<dbReference type="OMA" id="NINMTFR"/>
<dbReference type="OrthoDB" id="8186595at2759"/>
<protein>
    <recommendedName>
        <fullName evidence="7">Takeout</fullName>
    </recommendedName>
</protein>
<dbReference type="InterPro" id="IPR010562">
    <property type="entry name" value="Haemolymph_juvenile_hormone-bd"/>
</dbReference>
<comment type="similarity">
    <text evidence="3">Belongs to the TO family.</text>
</comment>
<dbReference type="EnsemblMetazoa" id="XM_014389214.2">
    <property type="protein sequence ID" value="XP_014244700.1"/>
    <property type="gene ID" value="LOC106663950"/>
</dbReference>
<reference evidence="5" key="1">
    <citation type="submission" date="2022-01" db="UniProtKB">
        <authorList>
            <consortium name="EnsemblMetazoa"/>
        </authorList>
    </citation>
    <scope>IDENTIFICATION</scope>
</reference>
<dbReference type="AlphaFoldDB" id="A0A8I6RM77"/>
<dbReference type="GeneID" id="106663950"/>
<sequence>MFIVALFIGFWLFADAAKLPTIFHKCARTDPHFQHCLQLAIEDAFHKLAAGYPKLGLTPLEPLVIPVLDIGRGNVPLNINMTFRNVEIGGITTINITKQATDIDAYKSEYHTFNKKLILEGDYEVDGKILLIPIRGKGKAHIELQNVKGVLKLKGNKKARGRHTYFDLEKFDYKFSPSNMVIKFDTFNSDKKLNNVMNRILNKYWREVLWEVKPGFEESISEVFKNIASNLFNRVPLEEIYPEKIIN</sequence>
<organism evidence="5 6">
    <name type="scientific">Cimex lectularius</name>
    <name type="common">Bed bug</name>
    <name type="synonym">Acanthia lectularia</name>
    <dbReference type="NCBI Taxonomy" id="79782"/>
    <lineage>
        <taxon>Eukaryota</taxon>
        <taxon>Metazoa</taxon>
        <taxon>Ecdysozoa</taxon>
        <taxon>Arthropoda</taxon>
        <taxon>Hexapoda</taxon>
        <taxon>Insecta</taxon>
        <taxon>Pterygota</taxon>
        <taxon>Neoptera</taxon>
        <taxon>Paraneoptera</taxon>
        <taxon>Hemiptera</taxon>
        <taxon>Heteroptera</taxon>
        <taxon>Panheteroptera</taxon>
        <taxon>Cimicomorpha</taxon>
        <taxon>Cimicidae</taxon>
        <taxon>Cimex</taxon>
    </lineage>
</organism>
<proteinExistence type="inferred from homology"/>
<dbReference type="GO" id="GO:0007623">
    <property type="term" value="P:circadian rhythm"/>
    <property type="evidence" value="ECO:0007669"/>
    <property type="project" value="UniProtKB-ARBA"/>
</dbReference>
<evidence type="ECO:0000256" key="2">
    <source>
        <dbReference type="ARBA" id="ARBA00023108"/>
    </source>
</evidence>
<dbReference type="PANTHER" id="PTHR11008:SF32">
    <property type="entry name" value="CIRCADIAN CLOCK-CONTROLLED PROTEIN DAYWAKE-RELATED"/>
    <property type="match status" value="1"/>
</dbReference>